<evidence type="ECO:0000313" key="10">
    <source>
        <dbReference type="Proteomes" id="UP000596660"/>
    </source>
</evidence>
<evidence type="ECO:0000256" key="4">
    <source>
        <dbReference type="ARBA" id="ARBA00023054"/>
    </source>
</evidence>
<dbReference type="GO" id="GO:0034727">
    <property type="term" value="P:piecemeal microautophagy of the nucleus"/>
    <property type="evidence" value="ECO:0007669"/>
    <property type="project" value="TreeGrafter"/>
</dbReference>
<evidence type="ECO:0000256" key="5">
    <source>
        <dbReference type="SAM" id="Coils"/>
    </source>
</evidence>
<dbReference type="GeneID" id="110721898"/>
<dbReference type="GO" id="GO:0060090">
    <property type="term" value="F:molecular adaptor activity"/>
    <property type="evidence" value="ECO:0007669"/>
    <property type="project" value="TreeGrafter"/>
</dbReference>
<protein>
    <recommendedName>
        <fullName evidence="11">Autophagy-related protein 11</fullName>
    </recommendedName>
</protein>
<dbReference type="Pfam" id="PF04108">
    <property type="entry name" value="ATG17_like"/>
    <property type="match status" value="1"/>
</dbReference>
<evidence type="ECO:0000256" key="3">
    <source>
        <dbReference type="ARBA" id="ARBA00023006"/>
    </source>
</evidence>
<dbReference type="GO" id="GO:0000045">
    <property type="term" value="P:autophagosome assembly"/>
    <property type="evidence" value="ECO:0007669"/>
    <property type="project" value="InterPro"/>
</dbReference>
<dbReference type="Pfam" id="PF10377">
    <property type="entry name" value="ATG11"/>
    <property type="match status" value="1"/>
</dbReference>
<dbReference type="InterPro" id="IPR040040">
    <property type="entry name" value="ATG11"/>
</dbReference>
<dbReference type="KEGG" id="cqi:110721898"/>
<dbReference type="GO" id="GO:1990316">
    <property type="term" value="C:Atg1/ULK1 kinase complex"/>
    <property type="evidence" value="ECO:0007669"/>
    <property type="project" value="TreeGrafter"/>
</dbReference>
<dbReference type="PANTHER" id="PTHR13222:SF1">
    <property type="entry name" value="RB1-INDUCIBLE COILED-COIL PROTEIN 1"/>
    <property type="match status" value="1"/>
</dbReference>
<keyword evidence="4 5" id="KW-0175">Coiled coil</keyword>
<evidence type="ECO:0000256" key="2">
    <source>
        <dbReference type="ARBA" id="ARBA00022927"/>
    </source>
</evidence>
<feature type="compositionally biased region" description="Polar residues" evidence="6">
    <location>
        <begin position="747"/>
        <end position="757"/>
    </location>
</feature>
<feature type="domain" description="Autophagy protein ATG17-like" evidence="7">
    <location>
        <begin position="149"/>
        <end position="484"/>
    </location>
</feature>
<proteinExistence type="predicted"/>
<dbReference type="InterPro" id="IPR045326">
    <property type="entry name" value="ATG17-like_dom"/>
</dbReference>
<keyword evidence="2" id="KW-0653">Protein transport</keyword>
<feature type="coiled-coil region" evidence="5">
    <location>
        <begin position="800"/>
        <end position="862"/>
    </location>
</feature>
<evidence type="ECO:0000313" key="9">
    <source>
        <dbReference type="EnsemblPlants" id="AUR62028380-RA:cds"/>
    </source>
</evidence>
<dbReference type="GO" id="GO:0000422">
    <property type="term" value="P:autophagy of mitochondrion"/>
    <property type="evidence" value="ECO:0007669"/>
    <property type="project" value="TreeGrafter"/>
</dbReference>
<dbReference type="Gramene" id="AUR62028380-RA">
    <property type="protein sequence ID" value="AUR62028380-RA:cds"/>
    <property type="gene ID" value="AUR62028380"/>
</dbReference>
<dbReference type="AlphaFoldDB" id="A0A803MFG2"/>
<dbReference type="InterPro" id="IPR019460">
    <property type="entry name" value="Atg11_C"/>
</dbReference>
<sequence>MSSNVTGGYVGKGKLLIHIAENGHSYELECDDSTVVEAVQRFIESVAGIQFGDQLLLCGDMKLESNEVLGAYKLPSDEQEVFCFNKARLQANAARPPQEQIEIHVIPEPTPPSSNHDAHPLDNAVDPALKALPSYERQFRYHYHCGHAIYSRTIEKFEICERLLREQKVQERAIEIARRNLDYFFRILNQNYMDFLKCYSQQHRTHSDLLSNFTREIEKLRSCKLIPALQTSSRKCLLDLVKEENLRKWVDNCNSSHKQFENKVSQFKHVFGKLKHDVEELFSSKASLPIRDLELMIKEQCCHINEQRSIMQSLSKDVSTVKKLVDDCLSSQMSSSLRPHDAVSALGPMYDVHDKNHLPKMTACDSSISDLLDYCTTKKNEMNNFVHSYMQKIAYIQHTIKDVRLQFNAFSEAIKRQDAVFEGLKIVRGIGPAYRSCLAEVVRRKASMKLYMGMAGQLAEKLATKREDEVRRREEFLKAQSSFIPRDVLAAMGLFDTPSQCDVNIVPFDTSLLDIDIRDIDCYAPESLVGLPFKSEKSGSSRTSLSMSNNSSYSGDVERNAIVSHENCEDIDVCDLVDVAGTSKMEVENAKLRADLASAIAQICSFIPEVEYDSLDDSKIDNLLKNVAEKTAEALQQKDEYIKHLESMLKAKHQQCQSYEKRVEELAQQLSDQYMQARKCLGNNDVTYSSKSDDCRSGISDHGERQLASRSGDLMDEISCTSNPADAKDGLSPRMTSKAQEVDENMTDSSGIQNPHLDSSMMDPQRDEQLLATSSSLGVLPSEAPTDLSLSAAKVNTDLVLELQSALEDKANQLTEIESRLKSALEDVSKLGVELENSRKLLDESQMNCAHLENCLHEARQEAQTHLCAADRRASEYNTLRASAVKMRGLFERLKSCVNASGGVAGFADSLRSLAQSLASSASDGEDDGNVEFRACIRVLADKVGILSRQRAELLDRYSKAEAANKQLSKDLEERKELVKTLYTKHQHEKQANKEKISFCRFEVHEIAAFIFNSSGGYEAISRNCPNYFLSPESVALFTDHLPNRPAYIIGQIVHIERRVVKPHSGLPRHEQSSGGNQTDSLKSSSPSSDTLATHLPVGCEYFIVTVAMLPDTTIHSPVSS</sequence>
<reference evidence="9" key="2">
    <citation type="submission" date="2021-03" db="UniProtKB">
        <authorList>
            <consortium name="EnsemblPlants"/>
        </authorList>
    </citation>
    <scope>IDENTIFICATION</scope>
</reference>
<evidence type="ECO:0008006" key="11">
    <source>
        <dbReference type="Google" id="ProtNLM"/>
    </source>
</evidence>
<reference evidence="9" key="1">
    <citation type="journal article" date="2017" name="Nature">
        <title>The genome of Chenopodium quinoa.</title>
        <authorList>
            <person name="Jarvis D.E."/>
            <person name="Ho Y.S."/>
            <person name="Lightfoot D.J."/>
            <person name="Schmoeckel S.M."/>
            <person name="Li B."/>
            <person name="Borm T.J.A."/>
            <person name="Ohyanagi H."/>
            <person name="Mineta K."/>
            <person name="Michell C.T."/>
            <person name="Saber N."/>
            <person name="Kharbatia N.M."/>
            <person name="Rupper R.R."/>
            <person name="Sharp A.R."/>
            <person name="Dally N."/>
            <person name="Boughton B.A."/>
            <person name="Woo Y.H."/>
            <person name="Gao G."/>
            <person name="Schijlen E.G.W.M."/>
            <person name="Guo X."/>
            <person name="Momin A.A."/>
            <person name="Negrao S."/>
            <person name="Al-Babili S."/>
            <person name="Gehring C."/>
            <person name="Roessner U."/>
            <person name="Jung C."/>
            <person name="Murphy K."/>
            <person name="Arold S.T."/>
            <person name="Gojobori T."/>
            <person name="van der Linden C.G."/>
            <person name="van Loo E.N."/>
            <person name="Jellen E.N."/>
            <person name="Maughan P.J."/>
            <person name="Tester M."/>
        </authorList>
    </citation>
    <scope>NUCLEOTIDE SEQUENCE [LARGE SCALE GENOMIC DNA]</scope>
    <source>
        <strain evidence="9">cv. PI 614886</strain>
    </source>
</reference>
<feature type="compositionally biased region" description="Basic and acidic residues" evidence="6">
    <location>
        <begin position="691"/>
        <end position="707"/>
    </location>
</feature>
<dbReference type="GO" id="GO:0034517">
    <property type="term" value="P:ribophagy"/>
    <property type="evidence" value="ECO:0007669"/>
    <property type="project" value="TreeGrafter"/>
</dbReference>
<feature type="region of interest" description="Disordered" evidence="6">
    <location>
        <begin position="1064"/>
        <end position="1090"/>
    </location>
</feature>
<dbReference type="OrthoDB" id="447953at2759"/>
<evidence type="ECO:0000256" key="1">
    <source>
        <dbReference type="ARBA" id="ARBA00022448"/>
    </source>
</evidence>
<keyword evidence="10" id="KW-1185">Reference proteome</keyword>
<gene>
    <name evidence="9" type="primary">LOC110721898</name>
</gene>
<accession>A0A803MFG2</accession>
<dbReference type="GO" id="GO:0019901">
    <property type="term" value="F:protein kinase binding"/>
    <property type="evidence" value="ECO:0007669"/>
    <property type="project" value="TreeGrafter"/>
</dbReference>
<keyword evidence="1" id="KW-0813">Transport</keyword>
<feature type="coiled-coil region" evidence="5">
    <location>
        <begin position="620"/>
        <end position="676"/>
    </location>
</feature>
<dbReference type="InterPro" id="IPR029071">
    <property type="entry name" value="Ubiquitin-like_domsf"/>
</dbReference>
<evidence type="ECO:0000259" key="7">
    <source>
        <dbReference type="Pfam" id="PF04108"/>
    </source>
</evidence>
<dbReference type="EnsemblPlants" id="AUR62028380-RA">
    <property type="protein sequence ID" value="AUR62028380-RA:cds"/>
    <property type="gene ID" value="AUR62028380"/>
</dbReference>
<dbReference type="GO" id="GO:0061709">
    <property type="term" value="P:reticulophagy"/>
    <property type="evidence" value="ECO:0007669"/>
    <property type="project" value="TreeGrafter"/>
</dbReference>
<evidence type="ECO:0000259" key="8">
    <source>
        <dbReference type="Pfam" id="PF10377"/>
    </source>
</evidence>
<dbReference type="OMA" id="GLRWYLI"/>
<dbReference type="SUPFAM" id="SSF54236">
    <property type="entry name" value="Ubiquitin-like"/>
    <property type="match status" value="1"/>
</dbReference>
<dbReference type="GO" id="GO:0015031">
    <property type="term" value="P:protein transport"/>
    <property type="evidence" value="ECO:0007669"/>
    <property type="project" value="UniProtKB-KW"/>
</dbReference>
<feature type="region of interest" description="Disordered" evidence="6">
    <location>
        <begin position="689"/>
        <end position="758"/>
    </location>
</feature>
<evidence type="ECO:0000256" key="6">
    <source>
        <dbReference type="SAM" id="MobiDB-lite"/>
    </source>
</evidence>
<keyword evidence="3" id="KW-0072">Autophagy</keyword>
<dbReference type="GO" id="GO:0034045">
    <property type="term" value="C:phagophore assembly site membrane"/>
    <property type="evidence" value="ECO:0007669"/>
    <property type="project" value="TreeGrafter"/>
</dbReference>
<name>A0A803MFG2_CHEQI</name>
<dbReference type="Proteomes" id="UP000596660">
    <property type="component" value="Unplaced"/>
</dbReference>
<feature type="domain" description="Autophagy-related protein 11 C-terminal" evidence="8">
    <location>
        <begin position="957"/>
        <end position="1108"/>
    </location>
</feature>
<feature type="coiled-coil region" evidence="5">
    <location>
        <begin position="951"/>
        <end position="981"/>
    </location>
</feature>
<organism evidence="9 10">
    <name type="scientific">Chenopodium quinoa</name>
    <name type="common">Quinoa</name>
    <dbReference type="NCBI Taxonomy" id="63459"/>
    <lineage>
        <taxon>Eukaryota</taxon>
        <taxon>Viridiplantae</taxon>
        <taxon>Streptophyta</taxon>
        <taxon>Embryophyta</taxon>
        <taxon>Tracheophyta</taxon>
        <taxon>Spermatophyta</taxon>
        <taxon>Magnoliopsida</taxon>
        <taxon>eudicotyledons</taxon>
        <taxon>Gunneridae</taxon>
        <taxon>Pentapetalae</taxon>
        <taxon>Caryophyllales</taxon>
        <taxon>Chenopodiaceae</taxon>
        <taxon>Chenopodioideae</taxon>
        <taxon>Atripliceae</taxon>
        <taxon>Chenopodium</taxon>
    </lineage>
</organism>
<dbReference type="RefSeq" id="XP_021756821.1">
    <property type="nucleotide sequence ID" value="XM_021901129.1"/>
</dbReference>
<dbReference type="PANTHER" id="PTHR13222">
    <property type="entry name" value="RB1-INDUCIBLE COILED-COIL"/>
    <property type="match status" value="1"/>
</dbReference>